<keyword evidence="2" id="KW-0645">Protease</keyword>
<dbReference type="AlphaFoldDB" id="A0A445B0A5"/>
<dbReference type="GO" id="GO:0006508">
    <property type="term" value="P:proteolysis"/>
    <property type="evidence" value="ECO:0007669"/>
    <property type="project" value="UniProtKB-KW"/>
</dbReference>
<dbReference type="InterPro" id="IPR003653">
    <property type="entry name" value="Peptidase_C48_C"/>
</dbReference>
<protein>
    <recommendedName>
        <fullName evidence="4">Ubiquitin-like protease family profile domain-containing protein</fullName>
    </recommendedName>
</protein>
<keyword evidence="3" id="KW-0378">Hydrolase</keyword>
<dbReference type="Gene3D" id="3.40.395.10">
    <property type="entry name" value="Adenoviral Proteinase, Chain A"/>
    <property type="match status" value="1"/>
</dbReference>
<name>A0A445B0A5_ARAHY</name>
<dbReference type="InterPro" id="IPR038765">
    <property type="entry name" value="Papain-like_cys_pep_sf"/>
</dbReference>
<evidence type="ECO:0000313" key="5">
    <source>
        <dbReference type="EMBL" id="RYR32123.1"/>
    </source>
</evidence>
<keyword evidence="6" id="KW-1185">Reference proteome</keyword>
<accession>A0A445B0A5</accession>
<organism evidence="5 6">
    <name type="scientific">Arachis hypogaea</name>
    <name type="common">Peanut</name>
    <dbReference type="NCBI Taxonomy" id="3818"/>
    <lineage>
        <taxon>Eukaryota</taxon>
        <taxon>Viridiplantae</taxon>
        <taxon>Streptophyta</taxon>
        <taxon>Embryophyta</taxon>
        <taxon>Tracheophyta</taxon>
        <taxon>Spermatophyta</taxon>
        <taxon>Magnoliopsida</taxon>
        <taxon>eudicotyledons</taxon>
        <taxon>Gunneridae</taxon>
        <taxon>Pentapetalae</taxon>
        <taxon>rosids</taxon>
        <taxon>fabids</taxon>
        <taxon>Fabales</taxon>
        <taxon>Fabaceae</taxon>
        <taxon>Papilionoideae</taxon>
        <taxon>50 kb inversion clade</taxon>
        <taxon>dalbergioids sensu lato</taxon>
        <taxon>Dalbergieae</taxon>
        <taxon>Pterocarpus clade</taxon>
        <taxon>Arachis</taxon>
    </lineage>
</organism>
<comment type="similarity">
    <text evidence="1">Belongs to the peptidase C48 family.</text>
</comment>
<proteinExistence type="inferred from homology"/>
<evidence type="ECO:0000256" key="2">
    <source>
        <dbReference type="ARBA" id="ARBA00022670"/>
    </source>
</evidence>
<evidence type="ECO:0000259" key="4">
    <source>
        <dbReference type="Pfam" id="PF02902"/>
    </source>
</evidence>
<dbReference type="EMBL" id="SDMP01000011">
    <property type="protein sequence ID" value="RYR32123.1"/>
    <property type="molecule type" value="Genomic_DNA"/>
</dbReference>
<sequence>MLLMWQEKGVLVIDSLKYEEPTDERRKLDAYAGRLIEDMAKMAIPTYGHTTNGPSIAYASVPMQPNGWDCGIFLIKFMELWTKNCRLHEWHDDMLLALRVHLMLDIVMGAHNKSIEQVRTLLEQNEKRACHNPTRNKKKEVKSPFTISNTRTLMKRVGEQPVRKNQKQRKQ</sequence>
<dbReference type="Proteomes" id="UP000289738">
    <property type="component" value="Chromosome B01"/>
</dbReference>
<gene>
    <name evidence="5" type="ORF">Ahy_B01g057111</name>
</gene>
<dbReference type="GO" id="GO:0008234">
    <property type="term" value="F:cysteine-type peptidase activity"/>
    <property type="evidence" value="ECO:0007669"/>
    <property type="project" value="InterPro"/>
</dbReference>
<evidence type="ECO:0000256" key="1">
    <source>
        <dbReference type="ARBA" id="ARBA00005234"/>
    </source>
</evidence>
<dbReference type="SUPFAM" id="SSF54001">
    <property type="entry name" value="Cysteine proteinases"/>
    <property type="match status" value="1"/>
</dbReference>
<dbReference type="Pfam" id="PF02902">
    <property type="entry name" value="Peptidase_C48"/>
    <property type="match status" value="1"/>
</dbReference>
<feature type="domain" description="Ubiquitin-like protease family profile" evidence="4">
    <location>
        <begin position="10"/>
        <end position="84"/>
    </location>
</feature>
<evidence type="ECO:0000256" key="3">
    <source>
        <dbReference type="ARBA" id="ARBA00022801"/>
    </source>
</evidence>
<reference evidence="5 6" key="1">
    <citation type="submission" date="2019-01" db="EMBL/GenBank/DDBJ databases">
        <title>Sequencing of cultivated peanut Arachis hypogaea provides insights into genome evolution and oil improvement.</title>
        <authorList>
            <person name="Chen X."/>
        </authorList>
    </citation>
    <scope>NUCLEOTIDE SEQUENCE [LARGE SCALE GENOMIC DNA]</scope>
    <source>
        <strain evidence="6">cv. Fuhuasheng</strain>
        <tissue evidence="5">Leaves</tissue>
    </source>
</reference>
<comment type="caution">
    <text evidence="5">The sequence shown here is derived from an EMBL/GenBank/DDBJ whole genome shotgun (WGS) entry which is preliminary data.</text>
</comment>
<evidence type="ECO:0000313" key="6">
    <source>
        <dbReference type="Proteomes" id="UP000289738"/>
    </source>
</evidence>